<dbReference type="SUPFAM" id="SSF46689">
    <property type="entry name" value="Homeodomain-like"/>
    <property type="match status" value="2"/>
</dbReference>
<dbReference type="InterPro" id="IPR009057">
    <property type="entry name" value="Homeodomain-like_sf"/>
</dbReference>
<dbReference type="OrthoDB" id="799767at2"/>
<dbReference type="Gene3D" id="1.10.10.60">
    <property type="entry name" value="Homeodomain-like"/>
    <property type="match status" value="2"/>
</dbReference>
<evidence type="ECO:0000313" key="4">
    <source>
        <dbReference type="EMBL" id="KGE13400.1"/>
    </source>
</evidence>
<dbReference type="GO" id="GO:0043565">
    <property type="term" value="F:sequence-specific DNA binding"/>
    <property type="evidence" value="ECO:0007669"/>
    <property type="project" value="InterPro"/>
</dbReference>
<evidence type="ECO:0000259" key="3">
    <source>
        <dbReference type="PROSITE" id="PS01124"/>
    </source>
</evidence>
<dbReference type="InterPro" id="IPR018060">
    <property type="entry name" value="HTH_AraC"/>
</dbReference>
<name>A0A0B8T738_9SPHI</name>
<comment type="caution">
    <text evidence="4">The sequence shown here is derived from an EMBL/GenBank/DDBJ whole genome shotgun (WGS) entry which is preliminary data.</text>
</comment>
<dbReference type="SMART" id="SM00342">
    <property type="entry name" value="HTH_ARAC"/>
    <property type="match status" value="1"/>
</dbReference>
<keyword evidence="2" id="KW-0804">Transcription</keyword>
<dbReference type="PATRIC" id="fig|1229276.3.peg.3030"/>
<sequence>MERLTLKQFYDTMLLKALFFSLPDQESQKGFQHKSISNAVVDGIMQHCHCDQFVVCYQEWSIKKPFSLLVEHPEHMVKFQFELEGSSLFTDEEGKQIPIPSGHQQFIYLPTTKGSLYYPLSRKVLDIHIEFDFLLAFLREQGFSRTQLKEHFLVNSWTFFREAIPITFEQQTLIRELLAHSFEGAFAKDYIRCKAMEIMLSVFSEKVDTVSRISWKSQDLHILQQIRSYLDQNFAKDLQFKTICRTFGINEFKLKKAFKECYGDTVFGYIRKARLKHALHLLVDTDMDIKEVSYICGFKYPHHFSQLFFQHYRCRPREARSKTGVIV</sequence>
<reference evidence="4 5" key="2">
    <citation type="journal article" date="2015" name="PLoS ONE">
        <title>Whole-Genome Optical Mapping and Finished Genome Sequence of Sphingobacterium deserti sp. nov., a New Species Isolated from the Western Desert of China.</title>
        <authorList>
            <person name="Teng C."/>
            <person name="Zhou Z."/>
            <person name="Molnar I."/>
            <person name="Li X."/>
            <person name="Tang R."/>
            <person name="Chen M."/>
            <person name="Wang L."/>
            <person name="Su S."/>
            <person name="Zhang W."/>
            <person name="Lin M."/>
        </authorList>
    </citation>
    <scope>NUCLEOTIDE SEQUENCE [LARGE SCALE GENOMIC DNA]</scope>
    <source>
        <strain evidence="5">ACCC05744</strain>
    </source>
</reference>
<evidence type="ECO:0000313" key="5">
    <source>
        <dbReference type="Proteomes" id="UP000031802"/>
    </source>
</evidence>
<evidence type="ECO:0000256" key="1">
    <source>
        <dbReference type="ARBA" id="ARBA00023015"/>
    </source>
</evidence>
<proteinExistence type="predicted"/>
<dbReference type="PROSITE" id="PS01124">
    <property type="entry name" value="HTH_ARAC_FAMILY_2"/>
    <property type="match status" value="1"/>
</dbReference>
<dbReference type="RefSeq" id="WP_081939468.1">
    <property type="nucleotide sequence ID" value="NZ_JJMU01000053.1"/>
</dbReference>
<organism evidence="4 5">
    <name type="scientific">Sphingobacterium deserti</name>
    <dbReference type="NCBI Taxonomy" id="1229276"/>
    <lineage>
        <taxon>Bacteria</taxon>
        <taxon>Pseudomonadati</taxon>
        <taxon>Bacteroidota</taxon>
        <taxon>Sphingobacteriia</taxon>
        <taxon>Sphingobacteriales</taxon>
        <taxon>Sphingobacteriaceae</taxon>
        <taxon>Sphingobacterium</taxon>
    </lineage>
</organism>
<dbReference type="InterPro" id="IPR053142">
    <property type="entry name" value="PchR_regulatory_protein"/>
</dbReference>
<reference evidence="5" key="1">
    <citation type="submission" date="2014-04" db="EMBL/GenBank/DDBJ databases">
        <title>Whole-Genome optical mapping and complete genome sequence of Sphingobacterium deserti sp. nov., a new spaces isolated from desert in the west of China.</title>
        <authorList>
            <person name="Teng C."/>
            <person name="Zhou Z."/>
            <person name="Li X."/>
            <person name="Chen M."/>
            <person name="Lin M."/>
            <person name="Wang L."/>
            <person name="Su S."/>
            <person name="Zhang C."/>
            <person name="Zhang W."/>
        </authorList>
    </citation>
    <scope>NUCLEOTIDE SEQUENCE [LARGE SCALE GENOMIC DNA]</scope>
    <source>
        <strain evidence="5">ACCC05744</strain>
    </source>
</reference>
<feature type="domain" description="HTH araC/xylS-type" evidence="3">
    <location>
        <begin position="224"/>
        <end position="322"/>
    </location>
</feature>
<dbReference type="AlphaFoldDB" id="A0A0B8T738"/>
<keyword evidence="5" id="KW-1185">Reference proteome</keyword>
<dbReference type="PANTHER" id="PTHR47893:SF1">
    <property type="entry name" value="REGULATORY PROTEIN PCHR"/>
    <property type="match status" value="1"/>
</dbReference>
<keyword evidence="1" id="KW-0805">Transcription regulation</keyword>
<dbReference type="Pfam" id="PF12833">
    <property type="entry name" value="HTH_18"/>
    <property type="match status" value="1"/>
</dbReference>
<dbReference type="EMBL" id="JJMU01000053">
    <property type="protein sequence ID" value="KGE13400.1"/>
    <property type="molecule type" value="Genomic_DNA"/>
</dbReference>
<protein>
    <submittedName>
        <fullName evidence="4">Transcriptional regulator, AraC family</fullName>
    </submittedName>
</protein>
<accession>A0A0B8T738</accession>
<dbReference type="GO" id="GO:0003700">
    <property type="term" value="F:DNA-binding transcription factor activity"/>
    <property type="evidence" value="ECO:0007669"/>
    <property type="project" value="InterPro"/>
</dbReference>
<gene>
    <name evidence="4" type="ORF">DI53_2931</name>
</gene>
<evidence type="ECO:0000256" key="2">
    <source>
        <dbReference type="ARBA" id="ARBA00023163"/>
    </source>
</evidence>
<dbReference type="eggNOG" id="COG4977">
    <property type="taxonomic scope" value="Bacteria"/>
</dbReference>
<dbReference type="Proteomes" id="UP000031802">
    <property type="component" value="Unassembled WGS sequence"/>
</dbReference>
<dbReference type="PANTHER" id="PTHR47893">
    <property type="entry name" value="REGULATORY PROTEIN PCHR"/>
    <property type="match status" value="1"/>
</dbReference>
<dbReference type="STRING" id="1229276.DI53_2931"/>